<keyword evidence="2" id="KW-0575">Peroxidase</keyword>
<evidence type="ECO:0000256" key="7">
    <source>
        <dbReference type="ARBA" id="ARBA00025795"/>
    </source>
</evidence>
<keyword evidence="3" id="KW-0349">Heme</keyword>
<feature type="chain" id="PRO_5040874579" description="Heme haloperoxidase family profile domain-containing protein" evidence="8">
    <location>
        <begin position="20"/>
        <end position="278"/>
    </location>
</feature>
<dbReference type="GO" id="GO:0004601">
    <property type="term" value="F:peroxidase activity"/>
    <property type="evidence" value="ECO:0007669"/>
    <property type="project" value="UniProtKB-KW"/>
</dbReference>
<dbReference type="SUPFAM" id="SSF47571">
    <property type="entry name" value="Cloroperoxidase"/>
    <property type="match status" value="1"/>
</dbReference>
<gene>
    <name evidence="10" type="ORF">PDIGIT_LOCUS4417</name>
</gene>
<evidence type="ECO:0000259" key="9">
    <source>
        <dbReference type="PROSITE" id="PS51405"/>
    </source>
</evidence>
<dbReference type="InterPro" id="IPR036851">
    <property type="entry name" value="Chloroperoxidase-like_sf"/>
</dbReference>
<dbReference type="Gene3D" id="1.10.489.10">
    <property type="entry name" value="Chloroperoxidase-like"/>
    <property type="match status" value="1"/>
</dbReference>
<reference evidence="10" key="1">
    <citation type="submission" date="2023-01" db="EMBL/GenBank/DDBJ databases">
        <authorList>
            <person name="Van Ghelder C."/>
            <person name="Rancurel C."/>
        </authorList>
    </citation>
    <scope>NUCLEOTIDE SEQUENCE</scope>
    <source>
        <strain evidence="10">CNCM I-4278</strain>
    </source>
</reference>
<comment type="similarity">
    <text evidence="7">Belongs to the chloroperoxidase family.</text>
</comment>
<evidence type="ECO:0000256" key="3">
    <source>
        <dbReference type="ARBA" id="ARBA00022617"/>
    </source>
</evidence>
<dbReference type="GO" id="GO:0046872">
    <property type="term" value="F:metal ion binding"/>
    <property type="evidence" value="ECO:0007669"/>
    <property type="project" value="UniProtKB-KW"/>
</dbReference>
<protein>
    <recommendedName>
        <fullName evidence="9">Heme haloperoxidase family profile domain-containing protein</fullName>
    </recommendedName>
</protein>
<dbReference type="OrthoDB" id="407298at2759"/>
<dbReference type="AlphaFoldDB" id="A0A9W4U7X3"/>
<dbReference type="Proteomes" id="UP001152607">
    <property type="component" value="Unassembled WGS sequence"/>
</dbReference>
<evidence type="ECO:0000313" key="10">
    <source>
        <dbReference type="EMBL" id="CAI6331161.1"/>
    </source>
</evidence>
<keyword evidence="11" id="KW-1185">Reference proteome</keyword>
<keyword evidence="4" id="KW-0479">Metal-binding</keyword>
<evidence type="ECO:0000256" key="4">
    <source>
        <dbReference type="ARBA" id="ARBA00022723"/>
    </source>
</evidence>
<dbReference type="Pfam" id="PF01328">
    <property type="entry name" value="Peroxidase_2"/>
    <property type="match status" value="1"/>
</dbReference>
<evidence type="ECO:0000313" key="11">
    <source>
        <dbReference type="Proteomes" id="UP001152607"/>
    </source>
</evidence>
<keyword evidence="6" id="KW-0408">Iron</keyword>
<comment type="cofactor">
    <cofactor evidence="1">
        <name>heme b</name>
        <dbReference type="ChEBI" id="CHEBI:60344"/>
    </cofactor>
</comment>
<evidence type="ECO:0000256" key="8">
    <source>
        <dbReference type="SAM" id="SignalP"/>
    </source>
</evidence>
<organism evidence="10 11">
    <name type="scientific">Periconia digitata</name>
    <dbReference type="NCBI Taxonomy" id="1303443"/>
    <lineage>
        <taxon>Eukaryota</taxon>
        <taxon>Fungi</taxon>
        <taxon>Dikarya</taxon>
        <taxon>Ascomycota</taxon>
        <taxon>Pezizomycotina</taxon>
        <taxon>Dothideomycetes</taxon>
        <taxon>Pleosporomycetidae</taxon>
        <taxon>Pleosporales</taxon>
        <taxon>Massarineae</taxon>
        <taxon>Periconiaceae</taxon>
        <taxon>Periconia</taxon>
    </lineage>
</organism>
<dbReference type="EMBL" id="CAOQHR010000002">
    <property type="protein sequence ID" value="CAI6331161.1"/>
    <property type="molecule type" value="Genomic_DNA"/>
</dbReference>
<dbReference type="PANTHER" id="PTHR33577">
    <property type="entry name" value="STERIGMATOCYSTIN BIOSYNTHESIS PEROXIDASE STCC-RELATED"/>
    <property type="match status" value="1"/>
</dbReference>
<dbReference type="PROSITE" id="PS51405">
    <property type="entry name" value="HEME_HALOPEROXIDASE"/>
    <property type="match status" value="1"/>
</dbReference>
<sequence length="278" mass="31252">MFLLKSLLSFLWLVQTAKAFADIDFTNWAPPGPGDIRGPCPAMNSMANHHILPHNGRNLTVPMMADALAATFNLSPEMGTIVATIGLSTTPDPSAGFMDLNHLNKHNAFEHDASLSRVDHYFSGDEGIAKFDNATFGRWFSHFKGLEYIDIEIAAKARYAMVKHSRENTPGFTYEEQHRITSYAETIKYLKTMIDSTGKCKTEFVKILFEQERLPFLEGWRPPTEQVTGFLMADFVLREALATPEKTSWFGETPQDNATTHDVPTKCTASRRSTRVRV</sequence>
<dbReference type="InterPro" id="IPR000028">
    <property type="entry name" value="Chloroperoxidase"/>
</dbReference>
<feature type="domain" description="Heme haloperoxidase family profile" evidence="9">
    <location>
        <begin position="24"/>
        <end position="237"/>
    </location>
</feature>
<dbReference type="PANTHER" id="PTHR33577:SF9">
    <property type="entry name" value="PEROXIDASE STCC"/>
    <property type="match status" value="1"/>
</dbReference>
<keyword evidence="8" id="KW-0732">Signal</keyword>
<feature type="signal peptide" evidence="8">
    <location>
        <begin position="1"/>
        <end position="19"/>
    </location>
</feature>
<comment type="caution">
    <text evidence="10">The sequence shown here is derived from an EMBL/GenBank/DDBJ whole genome shotgun (WGS) entry which is preliminary data.</text>
</comment>
<evidence type="ECO:0000256" key="1">
    <source>
        <dbReference type="ARBA" id="ARBA00001970"/>
    </source>
</evidence>
<evidence type="ECO:0000256" key="6">
    <source>
        <dbReference type="ARBA" id="ARBA00023004"/>
    </source>
</evidence>
<keyword evidence="5" id="KW-0560">Oxidoreductase</keyword>
<name>A0A9W4U7X3_9PLEO</name>
<evidence type="ECO:0000256" key="5">
    <source>
        <dbReference type="ARBA" id="ARBA00023002"/>
    </source>
</evidence>
<proteinExistence type="inferred from homology"/>
<evidence type="ECO:0000256" key="2">
    <source>
        <dbReference type="ARBA" id="ARBA00022559"/>
    </source>
</evidence>
<accession>A0A9W4U7X3</accession>